<evidence type="ECO:0000313" key="2">
    <source>
        <dbReference type="Proteomes" id="UP000664859"/>
    </source>
</evidence>
<evidence type="ECO:0000313" key="1">
    <source>
        <dbReference type="EMBL" id="KAG5180929.1"/>
    </source>
</evidence>
<proteinExistence type="predicted"/>
<evidence type="ECO:0008006" key="3">
    <source>
        <dbReference type="Google" id="ProtNLM"/>
    </source>
</evidence>
<gene>
    <name evidence="1" type="ORF">JKP88DRAFT_322489</name>
</gene>
<name>A0A835YTT0_9STRA</name>
<dbReference type="EMBL" id="JAFCMP010000346">
    <property type="protein sequence ID" value="KAG5180929.1"/>
    <property type="molecule type" value="Genomic_DNA"/>
</dbReference>
<dbReference type="Proteomes" id="UP000664859">
    <property type="component" value="Unassembled WGS sequence"/>
</dbReference>
<dbReference type="AlphaFoldDB" id="A0A835YTT0"/>
<feature type="non-terminal residue" evidence="1">
    <location>
        <position position="274"/>
    </location>
</feature>
<protein>
    <recommendedName>
        <fullName evidence="3">PX domain-containing protein</fullName>
    </recommendedName>
</protein>
<accession>A0A835YTT0</accession>
<sequence length="274" mass="30451">MRRHASEGQVEMSKRACRKQHLGATGGGGGDDDWGFWVDEDHPDDETTDFSLPLVRRLSCPSLSDLPPYVLEEALPNQALWHLTAGRRPRQPPSERAHFERLWESNFAQSEVRYREPAAAAAPRCAARRVLLKGPSPCLGASVSKSFLCPGCGGTAQLRLHVDGFRVVQGGGGGGDGGARCRRPHAEYLILVEVGEFTFGAWKRFTDFARLAAAIARPELRGHFRRSLVSWGAVLARQRWARCLEHEYLSVKCLLLQRFLHDLVFDSTAPSPLR</sequence>
<keyword evidence="2" id="KW-1185">Reference proteome</keyword>
<reference evidence="1" key="1">
    <citation type="submission" date="2021-02" db="EMBL/GenBank/DDBJ databases">
        <title>First Annotated Genome of the Yellow-green Alga Tribonema minus.</title>
        <authorList>
            <person name="Mahan K.M."/>
        </authorList>
    </citation>
    <scope>NUCLEOTIDE SEQUENCE</scope>
    <source>
        <strain evidence="1">UTEX B ZZ1240</strain>
    </source>
</reference>
<comment type="caution">
    <text evidence="1">The sequence shown here is derived from an EMBL/GenBank/DDBJ whole genome shotgun (WGS) entry which is preliminary data.</text>
</comment>
<organism evidence="1 2">
    <name type="scientific">Tribonema minus</name>
    <dbReference type="NCBI Taxonomy" id="303371"/>
    <lineage>
        <taxon>Eukaryota</taxon>
        <taxon>Sar</taxon>
        <taxon>Stramenopiles</taxon>
        <taxon>Ochrophyta</taxon>
        <taxon>PX clade</taxon>
        <taxon>Xanthophyceae</taxon>
        <taxon>Tribonematales</taxon>
        <taxon>Tribonemataceae</taxon>
        <taxon>Tribonema</taxon>
    </lineage>
</organism>
<dbReference type="OrthoDB" id="44355at2759"/>